<dbReference type="InterPro" id="IPR027417">
    <property type="entry name" value="P-loop_NTPase"/>
</dbReference>
<organism evidence="1">
    <name type="scientific">Siphoviridae sp. ctES717</name>
    <dbReference type="NCBI Taxonomy" id="2827564"/>
    <lineage>
        <taxon>Viruses</taxon>
        <taxon>Duplodnaviria</taxon>
        <taxon>Heunggongvirae</taxon>
        <taxon>Uroviricota</taxon>
        <taxon>Caudoviricetes</taxon>
    </lineage>
</organism>
<dbReference type="EMBL" id="BK057795">
    <property type="protein sequence ID" value="DAE92252.1"/>
    <property type="molecule type" value="Genomic_DNA"/>
</dbReference>
<name>A0A8S5RSW4_9CAUD</name>
<protein>
    <submittedName>
        <fullName evidence="1">ParA binding, winged-hth, partition, BIOSYNTHETIC.8A</fullName>
    </submittedName>
</protein>
<evidence type="ECO:0000313" key="1">
    <source>
        <dbReference type="EMBL" id="DAE92252.1"/>
    </source>
</evidence>
<proteinExistence type="predicted"/>
<reference evidence="1" key="1">
    <citation type="journal article" date="2021" name="Proc. Natl. Acad. Sci. U.S.A.">
        <title>A Catalog of Tens of Thousands of Viruses from Human Metagenomes Reveals Hidden Associations with Chronic Diseases.</title>
        <authorList>
            <person name="Tisza M.J."/>
            <person name="Buck C.B."/>
        </authorList>
    </citation>
    <scope>NUCLEOTIDE SEQUENCE</scope>
    <source>
        <strain evidence="1">CtES717</strain>
    </source>
</reference>
<dbReference type="SUPFAM" id="SSF52540">
    <property type="entry name" value="P-loop containing nucleoside triphosphate hydrolases"/>
    <property type="match status" value="1"/>
</dbReference>
<accession>A0A8S5RSW4</accession>
<sequence length="283" mass="33037">MSIVVFSSSELKETGQSLAISALATYMAIEHNQKMLIVATDFNDNTLEDCFWQQKKEEFVIDRTLALDRVTTMDSGVEGLIKIVSSSKTSPEIVRNYSKVVLRDRLDILVSPDTKSRDEYNKIATSYASIIQTANRFYDYVFVDLDNKMNLSEYEQIMQLADVIVLTLTQNLRCINNFVELKNKNHFYNNKKIIPTITRYDRYSKYNRKNVSRYLKEKKLMPTISYNTLFSEACSEGKIVDYFLKMRNVKADETDRNKIFIYEIAELSEYVLEKIKDVQNKRV</sequence>
<dbReference type="Gene3D" id="3.40.50.300">
    <property type="entry name" value="P-loop containing nucleotide triphosphate hydrolases"/>
    <property type="match status" value="1"/>
</dbReference>